<dbReference type="Proteomes" id="UP000076502">
    <property type="component" value="Unassembled WGS sequence"/>
</dbReference>
<dbReference type="STRING" id="178035.A0A154P5F0"/>
<evidence type="ECO:0000256" key="1">
    <source>
        <dbReference type="SAM" id="MobiDB-lite"/>
    </source>
</evidence>
<feature type="region of interest" description="Disordered" evidence="1">
    <location>
        <begin position="58"/>
        <end position="123"/>
    </location>
</feature>
<feature type="region of interest" description="Disordered" evidence="1">
    <location>
        <begin position="717"/>
        <end position="757"/>
    </location>
</feature>
<dbReference type="OrthoDB" id="7611040at2759"/>
<sequence>MVLGTLFGPKTPKSDQPEDSLDIKKDSLFSPEETEQSPKVNNTSIVYPFHDVKATSFPPPLSIDASVYTDAENQVEEQTDTATERSPVSNNIKNIKEDVKDDEKKENSLKKHGEETKPKISHDRLKEVINASIKEAVQIIAKQCRMVSKKQKPNDEEKSSGKKPKETLAKAIWHTKEGVLGKSKHETRPRSTEEYFSNRSRLPKNAYKSNCPQEKRNIVRTCPNKLQDEITKCLCKKGPVCEDAKDKKHSKQASSGKTDNRRMTGNVNIYICSEATENPQLAYKQNKPQSCAESSSETTTEPSPVSSCKLVNCIRNKRQKYKEKDSFDFLQSTEESSDSNPFSCVSSNIGTNSESSGFIDICAQDTESTSTECRCKDDQVISDQSIGKSKFVICDKAERPCSTIYPKKVSLDSDSEGWSSKSVCSDSRETEPCNQANGDGWPFEPKFGYYTKSLKRDRDPGKDSCRICSKNDVCRCQSNARSKRRSYKSTDREQWSTCSCIVEEDEEDGVCVNVKDSPKSTVDLKPTGTQEGVTVDQKDTEKELEKIASAVKEDGAEKETIQEQKDDDLVAKPSSLISGKLIRPETLTLKLLLKQYGTPPAQSLEQKSIIPDLAKTTDTGLSTNDTPVAQTEEKKEPAYRKKFNLREQHRFMKHLTSEQFEKPREPIEETKQVDQAEEKKTEENENEKDTEQRMSLPGRLRTSIFKTLKRVAGKENYKISEKVSDNDADRETVNAEGNIDTDQPVKSEANLQETQKEKRISFAQKLDINKFFKRKDKTSVSDTNQIVPKKKGKKTSVTDAAANLDTESESKDDTKKGEEEKKEELPVEDAEAEQDNSKLLTDTTSSKPDLTLTPDTTVEGTDPTNSQELPKTSTTEVITKKSSPPEVQEESNDQKSTGDQEQKHIEFEKPKITDKEPPKVTETEVGTNVQKVSTCMCIRCARKKKSAISQNVSRESEPSYTVCTSENFGPEERIEGCKCNCCTLQTPQSCNRLTSYPKSCLKKERQFCRMETQENNCSVFQHDNRSWEECGCRRMIPCENCCRPRNECRRNKLDSSSPFPEEKITLPPPDYALVIACYLYSCRPVTVCVTCCKSKNECICKAVCASRSVCGCLKSMVCLYCDHPRDRCLCRSPAQKCSCCEQPVDVCLCEDRKTFSEGRPVLTEPDNDRTMYVTAWKPREDVRRYFARNLEDHRRNSINECRCHEKLKSQNSDDLPYQRLSCFSDVMNELQQKMSESVCCTQCGKIPCCCNNIKVDEGIDERKIKYCVSPKTRRKVVAVCVEKPRSKSPTVCKCEPQTRTERQKKIVVCCLCKSLPCRCKRSKSRDKKPKMKCYYCKNSPCV</sequence>
<feature type="compositionally biased region" description="Basic and acidic residues" evidence="1">
    <location>
        <begin position="892"/>
        <end position="922"/>
    </location>
</feature>
<feature type="region of interest" description="Disordered" evidence="1">
    <location>
        <begin position="1"/>
        <end position="42"/>
    </location>
</feature>
<proteinExistence type="predicted"/>
<feature type="compositionally biased region" description="Basic and acidic residues" evidence="1">
    <location>
        <begin position="808"/>
        <end position="825"/>
    </location>
</feature>
<name>A0A154P5F0_DUFNO</name>
<feature type="region of interest" description="Disordered" evidence="1">
    <location>
        <begin position="776"/>
        <end position="925"/>
    </location>
</feature>
<feature type="compositionally biased region" description="Polar residues" evidence="1">
    <location>
        <begin position="837"/>
        <end position="882"/>
    </location>
</feature>
<feature type="compositionally biased region" description="Basic and acidic residues" evidence="1">
    <location>
        <begin position="152"/>
        <end position="193"/>
    </location>
</feature>
<feature type="compositionally biased region" description="Polar residues" evidence="1">
    <location>
        <begin position="616"/>
        <end position="629"/>
    </location>
</feature>
<protein>
    <submittedName>
        <fullName evidence="2">Uncharacterized protein</fullName>
    </submittedName>
</protein>
<feature type="compositionally biased region" description="Basic and acidic residues" evidence="1">
    <location>
        <begin position="717"/>
        <end position="733"/>
    </location>
</feature>
<feature type="compositionally biased region" description="Basic and acidic residues" evidence="1">
    <location>
        <begin position="654"/>
        <end position="692"/>
    </location>
</feature>
<feature type="region of interest" description="Disordered" evidence="1">
    <location>
        <begin position="145"/>
        <end position="210"/>
    </location>
</feature>
<gene>
    <name evidence="2" type="ORF">WN55_08465</name>
</gene>
<organism evidence="2 3">
    <name type="scientific">Dufourea novaeangliae</name>
    <name type="common">Sweat bee</name>
    <dbReference type="NCBI Taxonomy" id="178035"/>
    <lineage>
        <taxon>Eukaryota</taxon>
        <taxon>Metazoa</taxon>
        <taxon>Ecdysozoa</taxon>
        <taxon>Arthropoda</taxon>
        <taxon>Hexapoda</taxon>
        <taxon>Insecta</taxon>
        <taxon>Pterygota</taxon>
        <taxon>Neoptera</taxon>
        <taxon>Endopterygota</taxon>
        <taxon>Hymenoptera</taxon>
        <taxon>Apocrita</taxon>
        <taxon>Aculeata</taxon>
        <taxon>Apoidea</taxon>
        <taxon>Anthophila</taxon>
        <taxon>Halictidae</taxon>
        <taxon>Rophitinae</taxon>
        <taxon>Dufourea</taxon>
    </lineage>
</organism>
<evidence type="ECO:0000313" key="2">
    <source>
        <dbReference type="EMBL" id="KZC07083.1"/>
    </source>
</evidence>
<feature type="compositionally biased region" description="Basic and acidic residues" evidence="1">
    <location>
        <begin position="12"/>
        <end position="27"/>
    </location>
</feature>
<reference evidence="2 3" key="1">
    <citation type="submission" date="2015-07" db="EMBL/GenBank/DDBJ databases">
        <title>The genome of Dufourea novaeangliae.</title>
        <authorList>
            <person name="Pan H."/>
            <person name="Kapheim K."/>
        </authorList>
    </citation>
    <scope>NUCLEOTIDE SEQUENCE [LARGE SCALE GENOMIC DNA]</scope>
    <source>
        <strain evidence="2">0120121106</strain>
        <tissue evidence="2">Whole body</tissue>
    </source>
</reference>
<feature type="region of interest" description="Disordered" evidence="1">
    <location>
        <begin position="616"/>
        <end position="639"/>
    </location>
</feature>
<feature type="compositionally biased region" description="Basic and acidic residues" evidence="1">
    <location>
        <begin position="94"/>
        <end position="123"/>
    </location>
</feature>
<keyword evidence="3" id="KW-1185">Reference proteome</keyword>
<feature type="region of interest" description="Disordered" evidence="1">
    <location>
        <begin position="654"/>
        <end position="699"/>
    </location>
</feature>
<evidence type="ECO:0000313" key="3">
    <source>
        <dbReference type="Proteomes" id="UP000076502"/>
    </source>
</evidence>
<accession>A0A154P5F0</accession>
<feature type="compositionally biased region" description="Polar residues" evidence="1">
    <location>
        <begin position="80"/>
        <end position="89"/>
    </location>
</feature>
<dbReference type="EMBL" id="KQ434822">
    <property type="protein sequence ID" value="KZC07083.1"/>
    <property type="molecule type" value="Genomic_DNA"/>
</dbReference>